<dbReference type="Gene3D" id="2.70.210.12">
    <property type="entry name" value="GTP1/OBG domain"/>
    <property type="match status" value="1"/>
</dbReference>
<keyword evidence="1" id="KW-0547">Nucleotide-binding</keyword>
<dbReference type="Pfam" id="PF01926">
    <property type="entry name" value="MMR_HSR1"/>
    <property type="match status" value="1"/>
</dbReference>
<dbReference type="InterPro" id="IPR027417">
    <property type="entry name" value="P-loop_NTPase"/>
</dbReference>
<dbReference type="NCBIfam" id="TIGR00231">
    <property type="entry name" value="small_GTP"/>
    <property type="match status" value="1"/>
</dbReference>
<protein>
    <submittedName>
        <fullName evidence="5">Uncharacterized protein</fullName>
    </submittedName>
</protein>
<reference evidence="5" key="1">
    <citation type="submission" date="2020-08" db="EMBL/GenBank/DDBJ databases">
        <title>Genome sequencing and assembly of the red palm weevil Rhynchophorus ferrugineus.</title>
        <authorList>
            <person name="Dias G.B."/>
            <person name="Bergman C.M."/>
            <person name="Manee M."/>
        </authorList>
    </citation>
    <scope>NUCLEOTIDE SEQUENCE</scope>
    <source>
        <strain evidence="5">AA-2017</strain>
        <tissue evidence="5">Whole larva</tissue>
    </source>
</reference>
<evidence type="ECO:0000256" key="1">
    <source>
        <dbReference type="ARBA" id="ARBA00022741"/>
    </source>
</evidence>
<dbReference type="AlphaFoldDB" id="A0A834HP38"/>
<dbReference type="InterPro" id="IPR006073">
    <property type="entry name" value="GTP-bd"/>
</dbReference>
<dbReference type="OrthoDB" id="347018at2759"/>
<dbReference type="Gene3D" id="3.40.50.300">
    <property type="entry name" value="P-loop containing nucleotide triphosphate hydrolases"/>
    <property type="match status" value="1"/>
</dbReference>
<dbReference type="PANTHER" id="PTHR11702">
    <property type="entry name" value="DEVELOPMENTALLY REGULATED GTP-BINDING PROTEIN-RELATED"/>
    <property type="match status" value="1"/>
</dbReference>
<dbReference type="PROSITE" id="PS51710">
    <property type="entry name" value="G_OBG"/>
    <property type="match status" value="1"/>
</dbReference>
<evidence type="ECO:0000259" key="3">
    <source>
        <dbReference type="PROSITE" id="PS51710"/>
    </source>
</evidence>
<dbReference type="PRINTS" id="PR00326">
    <property type="entry name" value="GTP1OBG"/>
</dbReference>
<dbReference type="SUPFAM" id="SSF52540">
    <property type="entry name" value="P-loop containing nucleoside triphosphate hydrolases"/>
    <property type="match status" value="1"/>
</dbReference>
<feature type="domain" description="Obg" evidence="4">
    <location>
        <begin position="1"/>
        <end position="46"/>
    </location>
</feature>
<dbReference type="PANTHER" id="PTHR11702:SF31">
    <property type="entry name" value="MITOCHONDRIAL RIBOSOME-ASSOCIATED GTPASE 2"/>
    <property type="match status" value="1"/>
</dbReference>
<dbReference type="SUPFAM" id="SSF82051">
    <property type="entry name" value="Obg GTP-binding protein N-terminal domain"/>
    <property type="match status" value="1"/>
</dbReference>
<dbReference type="GO" id="GO:0005525">
    <property type="term" value="F:GTP binding"/>
    <property type="evidence" value="ECO:0007669"/>
    <property type="project" value="UniProtKB-KW"/>
</dbReference>
<evidence type="ECO:0000313" key="5">
    <source>
        <dbReference type="EMBL" id="KAF7264337.1"/>
    </source>
</evidence>
<evidence type="ECO:0000256" key="2">
    <source>
        <dbReference type="ARBA" id="ARBA00023134"/>
    </source>
</evidence>
<comment type="caution">
    <text evidence="5">The sequence shown here is derived from an EMBL/GenBank/DDBJ whole genome shotgun (WGS) entry which is preliminary data.</text>
</comment>
<name>A0A834HP38_RHYFE</name>
<dbReference type="InterPro" id="IPR005225">
    <property type="entry name" value="Small_GTP-bd"/>
</dbReference>
<keyword evidence="6" id="KW-1185">Reference proteome</keyword>
<feature type="domain" description="OBG-type G" evidence="3">
    <location>
        <begin position="47"/>
        <end position="212"/>
    </location>
</feature>
<dbReference type="InterPro" id="IPR031167">
    <property type="entry name" value="G_OBG"/>
</dbReference>
<dbReference type="GO" id="GO:0042254">
    <property type="term" value="P:ribosome biogenesis"/>
    <property type="evidence" value="ECO:0007669"/>
    <property type="project" value="UniProtKB-UniRule"/>
</dbReference>
<gene>
    <name evidence="5" type="ORF">GWI33_000305</name>
</gene>
<dbReference type="GO" id="GO:0005739">
    <property type="term" value="C:mitochondrion"/>
    <property type="evidence" value="ECO:0007669"/>
    <property type="project" value="TreeGrafter"/>
</dbReference>
<dbReference type="Pfam" id="PF01018">
    <property type="entry name" value="GTP1_OBG"/>
    <property type="match status" value="1"/>
</dbReference>
<dbReference type="Proteomes" id="UP000625711">
    <property type="component" value="Unassembled WGS sequence"/>
</dbReference>
<dbReference type="InterPro" id="IPR006169">
    <property type="entry name" value="GTP1_OBG_dom"/>
</dbReference>
<dbReference type="EMBL" id="JAACXV010017531">
    <property type="protein sequence ID" value="KAF7264337.1"/>
    <property type="molecule type" value="Genomic_DNA"/>
</dbReference>
<accession>A0A834HP38</accession>
<evidence type="ECO:0000313" key="6">
    <source>
        <dbReference type="Proteomes" id="UP000625711"/>
    </source>
</evidence>
<dbReference type="PROSITE" id="PS51883">
    <property type="entry name" value="OBG"/>
    <property type="match status" value="1"/>
</dbReference>
<dbReference type="GO" id="GO:0003924">
    <property type="term" value="F:GTPase activity"/>
    <property type="evidence" value="ECO:0007669"/>
    <property type="project" value="InterPro"/>
</dbReference>
<organism evidence="5 6">
    <name type="scientific">Rhynchophorus ferrugineus</name>
    <name type="common">Red palm weevil</name>
    <name type="synonym">Curculio ferrugineus</name>
    <dbReference type="NCBI Taxonomy" id="354439"/>
    <lineage>
        <taxon>Eukaryota</taxon>
        <taxon>Metazoa</taxon>
        <taxon>Ecdysozoa</taxon>
        <taxon>Arthropoda</taxon>
        <taxon>Hexapoda</taxon>
        <taxon>Insecta</taxon>
        <taxon>Pterygota</taxon>
        <taxon>Neoptera</taxon>
        <taxon>Endopterygota</taxon>
        <taxon>Coleoptera</taxon>
        <taxon>Polyphaga</taxon>
        <taxon>Cucujiformia</taxon>
        <taxon>Curculionidae</taxon>
        <taxon>Dryophthorinae</taxon>
        <taxon>Rhynchophorus</taxon>
    </lineage>
</organism>
<dbReference type="CDD" id="cd01898">
    <property type="entry name" value="Obg"/>
    <property type="match status" value="1"/>
</dbReference>
<sequence length="221" mass="24749">MFIAAKGGAGGKGNHFYISDTEQAPKICEYGAKGEELEYIIEVRSMAHIGLIGFPNAGKSTLLRAISRARPKVAPYPFTTLKPHLGIIQYEDYEQIAVADLPGLIPDSHKNKGLGIQFLKHTERCMALVYVIDASLDEFYDHLEILQYELDKFNENFKNKSQLVVANKIDIPKARQNAAEMQKILQLPVVPVSAKTGENIAALLREMKIIYDNNNTEEEEE</sequence>
<dbReference type="InterPro" id="IPR045086">
    <property type="entry name" value="OBG_GTPase"/>
</dbReference>
<proteinExistence type="predicted"/>
<keyword evidence="2" id="KW-0342">GTP-binding</keyword>
<evidence type="ECO:0000259" key="4">
    <source>
        <dbReference type="PROSITE" id="PS51883"/>
    </source>
</evidence>
<dbReference type="InterPro" id="IPR036726">
    <property type="entry name" value="GTP1_OBG_dom_sf"/>
</dbReference>